<organism evidence="3 4">
    <name type="scientific">Phialocephala subalpina</name>
    <dbReference type="NCBI Taxonomy" id="576137"/>
    <lineage>
        <taxon>Eukaryota</taxon>
        <taxon>Fungi</taxon>
        <taxon>Dikarya</taxon>
        <taxon>Ascomycota</taxon>
        <taxon>Pezizomycotina</taxon>
        <taxon>Leotiomycetes</taxon>
        <taxon>Helotiales</taxon>
        <taxon>Mollisiaceae</taxon>
        <taxon>Phialocephala</taxon>
        <taxon>Phialocephala fortinii species complex</taxon>
    </lineage>
</organism>
<feature type="transmembrane region" description="Helical" evidence="1">
    <location>
        <begin position="154"/>
        <end position="172"/>
    </location>
</feature>
<feature type="transmembrane region" description="Helical" evidence="1">
    <location>
        <begin position="111"/>
        <end position="134"/>
    </location>
</feature>
<feature type="transmembrane region" description="Helical" evidence="1">
    <location>
        <begin position="46"/>
        <end position="70"/>
    </location>
</feature>
<dbReference type="PANTHER" id="PTHR37013:SF3">
    <property type="entry name" value="INTEGRAL MEMBRANE PROTEIN (AFU_ORTHOLOGUE AFUA_1G05950)"/>
    <property type="match status" value="1"/>
</dbReference>
<feature type="transmembrane region" description="Helical" evidence="1">
    <location>
        <begin position="76"/>
        <end position="99"/>
    </location>
</feature>
<feature type="transmembrane region" description="Helical" evidence="1">
    <location>
        <begin position="192"/>
        <end position="212"/>
    </location>
</feature>
<gene>
    <name evidence="3" type="ORF">PAC_16295</name>
</gene>
<dbReference type="InterPro" id="IPR056120">
    <property type="entry name" value="DUF7703"/>
</dbReference>
<evidence type="ECO:0000313" key="3">
    <source>
        <dbReference type="EMBL" id="CZR66394.1"/>
    </source>
</evidence>
<keyword evidence="1" id="KW-0812">Transmembrane</keyword>
<evidence type="ECO:0000256" key="1">
    <source>
        <dbReference type="SAM" id="Phobius"/>
    </source>
</evidence>
<keyword evidence="1" id="KW-0472">Membrane</keyword>
<feature type="domain" description="DUF7703" evidence="2">
    <location>
        <begin position="5"/>
        <end position="256"/>
    </location>
</feature>
<dbReference type="Pfam" id="PF24802">
    <property type="entry name" value="DUF7703"/>
    <property type="match status" value="1"/>
</dbReference>
<protein>
    <recommendedName>
        <fullName evidence="2">DUF7703 domain-containing protein</fullName>
    </recommendedName>
</protein>
<keyword evidence="1" id="KW-1133">Transmembrane helix</keyword>
<keyword evidence="4" id="KW-1185">Reference proteome</keyword>
<feature type="transmembrane region" description="Helical" evidence="1">
    <location>
        <begin position="12"/>
        <end position="34"/>
    </location>
</feature>
<dbReference type="EMBL" id="FJOG01000037">
    <property type="protein sequence ID" value="CZR66394.1"/>
    <property type="molecule type" value="Genomic_DNA"/>
</dbReference>
<evidence type="ECO:0000259" key="2">
    <source>
        <dbReference type="Pfam" id="PF24802"/>
    </source>
</evidence>
<accession>A0A1L7XN08</accession>
<dbReference type="PANTHER" id="PTHR37013">
    <property type="entry name" value="INTEGRAL MEMBRANE PROTEIN (AFU_ORTHOLOGUE AFUA_1G05950)-RELATED"/>
    <property type="match status" value="1"/>
</dbReference>
<name>A0A1L7XN08_9HELO</name>
<dbReference type="OrthoDB" id="405906at2759"/>
<proteinExistence type="predicted"/>
<evidence type="ECO:0000313" key="4">
    <source>
        <dbReference type="Proteomes" id="UP000184330"/>
    </source>
</evidence>
<dbReference type="AlphaFoldDB" id="A0A1L7XN08"/>
<reference evidence="3 4" key="1">
    <citation type="submission" date="2016-03" db="EMBL/GenBank/DDBJ databases">
        <authorList>
            <person name="Ploux O."/>
        </authorList>
    </citation>
    <scope>NUCLEOTIDE SEQUENCE [LARGE SCALE GENOMIC DNA]</scope>
    <source>
        <strain evidence="3 4">UAMH 11012</strain>
    </source>
</reference>
<dbReference type="Proteomes" id="UP000184330">
    <property type="component" value="Unassembled WGS sequence"/>
</dbReference>
<sequence length="315" mass="35111">MAGETGPIQVSLAIAMVIAGFFAISCFNVIEIIINIFHTFNRRKGLYFWSMLVAALGIPIHAVAVLLRFFHLAPDFAMCVVTVIGWYAMVTGQSVVLYSRLHLVVHDDRKIRWVLIMIVTNVCILHFPTTVLFLGSNAGSSTIFLEPFIIYEKIQLTGFCIQEFIISGLYIWETIHALRPVLMIKGPKERKVIRHLIVINIIVVLMDATLLATEYTNNFQIQTTYKTAVYSTKLKMEFYILNELLFVLQGGNCACYPHGSLRDNIYHPDANGTVQSHCTGVNNGAIPSTGTRNASGIELEGDSKLSVKTAHTEVV</sequence>